<keyword evidence="5" id="KW-0732">Signal</keyword>
<evidence type="ECO:0000256" key="5">
    <source>
        <dbReference type="SAM" id="SignalP"/>
    </source>
</evidence>
<keyword evidence="8" id="KW-1185">Reference proteome</keyword>
<gene>
    <name evidence="7" type="ORF">NCGR_LOCUS16457</name>
</gene>
<reference evidence="7" key="1">
    <citation type="submission" date="2020-10" db="EMBL/GenBank/DDBJ databases">
        <authorList>
            <person name="Han B."/>
            <person name="Lu T."/>
            <person name="Zhao Q."/>
            <person name="Huang X."/>
            <person name="Zhao Y."/>
        </authorList>
    </citation>
    <scope>NUCLEOTIDE SEQUENCE</scope>
</reference>
<dbReference type="Proteomes" id="UP000604825">
    <property type="component" value="Unassembled WGS sequence"/>
</dbReference>
<evidence type="ECO:0000313" key="8">
    <source>
        <dbReference type="Proteomes" id="UP000604825"/>
    </source>
</evidence>
<dbReference type="SUPFAM" id="SSF47699">
    <property type="entry name" value="Bifunctional inhibitor/lipid-transfer protein/seed storage 2S albumin"/>
    <property type="match status" value="1"/>
</dbReference>
<evidence type="ECO:0000256" key="2">
    <source>
        <dbReference type="ARBA" id="ARBA00022525"/>
    </source>
</evidence>
<dbReference type="AlphaFoldDB" id="A0A811NGG1"/>
<feature type="compositionally biased region" description="Basic and acidic residues" evidence="4">
    <location>
        <begin position="120"/>
        <end position="130"/>
    </location>
</feature>
<organism evidence="7 8">
    <name type="scientific">Miscanthus lutarioriparius</name>
    <dbReference type="NCBI Taxonomy" id="422564"/>
    <lineage>
        <taxon>Eukaryota</taxon>
        <taxon>Viridiplantae</taxon>
        <taxon>Streptophyta</taxon>
        <taxon>Embryophyta</taxon>
        <taxon>Tracheophyta</taxon>
        <taxon>Spermatophyta</taxon>
        <taxon>Magnoliopsida</taxon>
        <taxon>Liliopsida</taxon>
        <taxon>Poales</taxon>
        <taxon>Poaceae</taxon>
        <taxon>PACMAD clade</taxon>
        <taxon>Panicoideae</taxon>
        <taxon>Andropogonodae</taxon>
        <taxon>Andropogoneae</taxon>
        <taxon>Saccharinae</taxon>
        <taxon>Miscanthus</taxon>
    </lineage>
</organism>
<name>A0A811NGG1_9POAL</name>
<feature type="domain" description="Bifunctional inhibitor/plant lipid transfer protein/seed storage helical" evidence="6">
    <location>
        <begin position="48"/>
        <end position="113"/>
    </location>
</feature>
<dbReference type="PANTHER" id="PTHR35501:SF3">
    <property type="entry name" value="PROTEIN YY1"/>
    <property type="match status" value="1"/>
</dbReference>
<feature type="signal peptide" evidence="5">
    <location>
        <begin position="1"/>
        <end position="43"/>
    </location>
</feature>
<dbReference type="Gene3D" id="1.10.110.10">
    <property type="entry name" value="Plant lipid-transfer and hydrophobic proteins"/>
    <property type="match status" value="1"/>
</dbReference>
<feature type="region of interest" description="Disordered" evidence="4">
    <location>
        <begin position="111"/>
        <end position="130"/>
    </location>
</feature>
<dbReference type="Pfam" id="PF14368">
    <property type="entry name" value="LTP_2"/>
    <property type="match status" value="1"/>
</dbReference>
<protein>
    <recommendedName>
        <fullName evidence="6">Bifunctional inhibitor/plant lipid transfer protein/seed storage helical domain-containing protein</fullName>
    </recommendedName>
</protein>
<comment type="subcellular location">
    <subcellularLocation>
        <location evidence="1">Secreted</location>
    </subcellularLocation>
</comment>
<dbReference type="EMBL" id="CAJGYO010000004">
    <property type="protein sequence ID" value="CAD6224146.1"/>
    <property type="molecule type" value="Genomic_DNA"/>
</dbReference>
<keyword evidence="2" id="KW-0964">Secreted</keyword>
<evidence type="ECO:0000256" key="1">
    <source>
        <dbReference type="ARBA" id="ARBA00004613"/>
    </source>
</evidence>
<comment type="caution">
    <text evidence="7">The sequence shown here is derived from an EMBL/GenBank/DDBJ whole genome shotgun (WGS) entry which is preliminary data.</text>
</comment>
<dbReference type="SMART" id="SM00499">
    <property type="entry name" value="AAI"/>
    <property type="match status" value="1"/>
</dbReference>
<dbReference type="GO" id="GO:0005576">
    <property type="term" value="C:extracellular region"/>
    <property type="evidence" value="ECO:0007669"/>
    <property type="project" value="UniProtKB-SubCell"/>
</dbReference>
<sequence length="130" mass="12856">MAMAMTTTTAAGRKVKVQARGQVAALSLLLVVLAAGLGGGAEAQQTTCAGQLNGLAPCLRYSVPPLPGQAPPAPGPDCCSALGAVSRDCACGTFGIINSLPAKCGLPPSDKLTASASRQAKGEGSKFQTD</sequence>
<dbReference type="InterPro" id="IPR036312">
    <property type="entry name" value="Bifun_inhib/LTP/seed_sf"/>
</dbReference>
<evidence type="ECO:0000259" key="6">
    <source>
        <dbReference type="SMART" id="SM00499"/>
    </source>
</evidence>
<feature type="chain" id="PRO_5032469000" description="Bifunctional inhibitor/plant lipid transfer protein/seed storage helical domain-containing protein" evidence="5">
    <location>
        <begin position="44"/>
        <end position="130"/>
    </location>
</feature>
<dbReference type="PANTHER" id="PTHR35501">
    <property type="entry name" value="PROTEIN YY1"/>
    <property type="match status" value="1"/>
</dbReference>
<dbReference type="OrthoDB" id="662810at2759"/>
<proteinExistence type="inferred from homology"/>
<comment type="similarity">
    <text evidence="3">Belongs to the A9/FIL1 family.</text>
</comment>
<accession>A0A811NGG1</accession>
<evidence type="ECO:0000313" key="7">
    <source>
        <dbReference type="EMBL" id="CAD6224146.1"/>
    </source>
</evidence>
<evidence type="ECO:0000256" key="4">
    <source>
        <dbReference type="SAM" id="MobiDB-lite"/>
    </source>
</evidence>
<dbReference type="InterPro" id="IPR016140">
    <property type="entry name" value="Bifunc_inhib/LTP/seed_store"/>
</dbReference>
<evidence type="ECO:0000256" key="3">
    <source>
        <dbReference type="ARBA" id="ARBA00038300"/>
    </source>
</evidence>